<dbReference type="Pfam" id="PF13302">
    <property type="entry name" value="Acetyltransf_3"/>
    <property type="match status" value="1"/>
</dbReference>
<comment type="similarity">
    <text evidence="3">Belongs to the acetyltransferase family. RimJ subfamily.</text>
</comment>
<dbReference type="InterPro" id="IPR051531">
    <property type="entry name" value="N-acetyltransferase"/>
</dbReference>
<feature type="domain" description="N-acetyltransferase" evidence="5">
    <location>
        <begin position="8"/>
        <end position="174"/>
    </location>
</feature>
<gene>
    <name evidence="6" type="ORF">AVDCRST_MAG88-470</name>
</gene>
<dbReference type="EMBL" id="CADCWM010000152">
    <property type="protein sequence ID" value="CAA9546745.1"/>
    <property type="molecule type" value="Genomic_DNA"/>
</dbReference>
<reference evidence="6" key="1">
    <citation type="submission" date="2020-02" db="EMBL/GenBank/DDBJ databases">
        <authorList>
            <person name="Meier V. D."/>
        </authorList>
    </citation>
    <scope>NUCLEOTIDE SEQUENCE</scope>
    <source>
        <strain evidence="6">AVDCRST_MAG88</strain>
    </source>
</reference>
<feature type="compositionally biased region" description="Basic residues" evidence="4">
    <location>
        <begin position="190"/>
        <end position="205"/>
    </location>
</feature>
<name>A0A6J4UFK7_9BACT</name>
<accession>A0A6J4UFK7</accession>
<evidence type="ECO:0000256" key="2">
    <source>
        <dbReference type="ARBA" id="ARBA00023315"/>
    </source>
</evidence>
<keyword evidence="2" id="KW-0012">Acyltransferase</keyword>
<dbReference type="InterPro" id="IPR016181">
    <property type="entry name" value="Acyl_CoA_acyltransferase"/>
</dbReference>
<sequence length="205" mass="23852">MRLTTNRLILREFEEGDWEAVLAYQSDPRYLRHYAWSERAEEDARAFVRMFIGWQGEEPRRRFQLAIVPRGEECLIGNCGIRVTDPAEREAEIGYELDPRRWGRGYATEAARAMLAFGFGTLRLHRVTARCLAENVASARVLERLGLRQEGRLREREWIKGRWRDTLLYAILDREWRLRSRPAGVAKPAGARRKAAGVRRRRGGG</sequence>
<organism evidence="6">
    <name type="scientific">uncultured Thermomicrobiales bacterium</name>
    <dbReference type="NCBI Taxonomy" id="1645740"/>
    <lineage>
        <taxon>Bacteria</taxon>
        <taxon>Pseudomonadati</taxon>
        <taxon>Thermomicrobiota</taxon>
        <taxon>Thermomicrobia</taxon>
        <taxon>Thermomicrobiales</taxon>
        <taxon>environmental samples</taxon>
    </lineage>
</organism>
<protein>
    <recommendedName>
        <fullName evidence="5">N-acetyltransferase domain-containing protein</fullName>
    </recommendedName>
</protein>
<dbReference type="PANTHER" id="PTHR43792">
    <property type="entry name" value="GNAT FAMILY, PUTATIVE (AFU_ORTHOLOGUE AFUA_3G00765)-RELATED-RELATED"/>
    <property type="match status" value="1"/>
</dbReference>
<dbReference type="Gene3D" id="3.40.630.30">
    <property type="match status" value="1"/>
</dbReference>
<dbReference type="SUPFAM" id="SSF55729">
    <property type="entry name" value="Acyl-CoA N-acyltransferases (Nat)"/>
    <property type="match status" value="1"/>
</dbReference>
<evidence type="ECO:0000256" key="4">
    <source>
        <dbReference type="SAM" id="MobiDB-lite"/>
    </source>
</evidence>
<dbReference type="PROSITE" id="PS51186">
    <property type="entry name" value="GNAT"/>
    <property type="match status" value="1"/>
</dbReference>
<evidence type="ECO:0000256" key="1">
    <source>
        <dbReference type="ARBA" id="ARBA00022679"/>
    </source>
</evidence>
<dbReference type="InterPro" id="IPR000182">
    <property type="entry name" value="GNAT_dom"/>
</dbReference>
<feature type="region of interest" description="Disordered" evidence="4">
    <location>
        <begin position="186"/>
        <end position="205"/>
    </location>
</feature>
<proteinExistence type="inferred from homology"/>
<evidence type="ECO:0000256" key="3">
    <source>
        <dbReference type="ARBA" id="ARBA00038502"/>
    </source>
</evidence>
<dbReference type="PANTHER" id="PTHR43792:SF8">
    <property type="entry name" value="[RIBOSOMAL PROTEIN US5]-ALANINE N-ACETYLTRANSFERASE"/>
    <property type="match status" value="1"/>
</dbReference>
<dbReference type="AlphaFoldDB" id="A0A6J4UFK7"/>
<evidence type="ECO:0000313" key="6">
    <source>
        <dbReference type="EMBL" id="CAA9546745.1"/>
    </source>
</evidence>
<evidence type="ECO:0000259" key="5">
    <source>
        <dbReference type="PROSITE" id="PS51186"/>
    </source>
</evidence>
<keyword evidence="1" id="KW-0808">Transferase</keyword>
<dbReference type="GO" id="GO:0016747">
    <property type="term" value="F:acyltransferase activity, transferring groups other than amino-acyl groups"/>
    <property type="evidence" value="ECO:0007669"/>
    <property type="project" value="InterPro"/>
</dbReference>